<keyword evidence="1" id="KW-0812">Transmembrane</keyword>
<feature type="domain" description="DUF218" evidence="2">
    <location>
        <begin position="56"/>
        <end position="171"/>
    </location>
</feature>
<dbReference type="Proteomes" id="UP000805614">
    <property type="component" value="Unassembled WGS sequence"/>
</dbReference>
<gene>
    <name evidence="3" type="ORF">HKK74_29565</name>
</gene>
<dbReference type="PANTHER" id="PTHR30336">
    <property type="entry name" value="INNER MEMBRANE PROTEIN, PROBABLE PERMEASE"/>
    <property type="match status" value="1"/>
</dbReference>
<dbReference type="CDD" id="cd06259">
    <property type="entry name" value="YdcF-like"/>
    <property type="match status" value="1"/>
</dbReference>
<dbReference type="InterPro" id="IPR051599">
    <property type="entry name" value="Cell_Envelope_Assoc"/>
</dbReference>
<evidence type="ECO:0000259" key="2">
    <source>
        <dbReference type="Pfam" id="PF02698"/>
    </source>
</evidence>
<reference evidence="3 4" key="1">
    <citation type="submission" date="2020-06" db="EMBL/GenBank/DDBJ databases">
        <title>Actinomadura xiongansis sp. nov., isolated from soil of Baiyangdian.</title>
        <authorList>
            <person name="Zhang X."/>
        </authorList>
    </citation>
    <scope>NUCLEOTIDE SEQUENCE [LARGE SCALE GENOMIC DNA]</scope>
    <source>
        <strain evidence="3 4">HBUM206468</strain>
    </source>
</reference>
<dbReference type="InterPro" id="IPR003848">
    <property type="entry name" value="DUF218"/>
</dbReference>
<name>A0ABR7LXM2_9ACTN</name>
<sequence length="226" mass="24346">MERVRPPWSAAARRWALPGIVASLLMGYLIAVPSAWMHASTGPHRFPVERVPAAPVALVFGAGLKHGRPSRFLAGRLDVAARLYRLGGVRAILVTGDNGVKSYDEPTAMRDYLVGQGIPATKIVLDYAGFDTWDSCVRARRVFGVRRAVVVTQRFHLPRAVATCRRAGIEASGVGHDSSAVAVVPTNVGYVRELAASVKALSDLVRRPRPHFLGPAEPGVQRALEG</sequence>
<organism evidence="3 4">
    <name type="scientific">Actinomadura alba</name>
    <dbReference type="NCBI Taxonomy" id="406431"/>
    <lineage>
        <taxon>Bacteria</taxon>
        <taxon>Bacillati</taxon>
        <taxon>Actinomycetota</taxon>
        <taxon>Actinomycetes</taxon>
        <taxon>Streptosporangiales</taxon>
        <taxon>Thermomonosporaceae</taxon>
        <taxon>Actinomadura</taxon>
    </lineage>
</organism>
<dbReference type="PANTHER" id="PTHR30336:SF6">
    <property type="entry name" value="INTEGRAL MEMBRANE PROTEIN"/>
    <property type="match status" value="1"/>
</dbReference>
<protein>
    <submittedName>
        <fullName evidence="3">YdcF family protein</fullName>
    </submittedName>
</protein>
<accession>A0ABR7LXM2</accession>
<dbReference type="RefSeq" id="WP_187246659.1">
    <property type="nucleotide sequence ID" value="NZ_BAAAOK010000001.1"/>
</dbReference>
<keyword evidence="1" id="KW-1133">Transmembrane helix</keyword>
<dbReference type="Pfam" id="PF02698">
    <property type="entry name" value="DUF218"/>
    <property type="match status" value="1"/>
</dbReference>
<proteinExistence type="predicted"/>
<dbReference type="EMBL" id="JABVEC010000029">
    <property type="protein sequence ID" value="MBC6469610.1"/>
    <property type="molecule type" value="Genomic_DNA"/>
</dbReference>
<comment type="caution">
    <text evidence="3">The sequence shown here is derived from an EMBL/GenBank/DDBJ whole genome shotgun (WGS) entry which is preliminary data.</text>
</comment>
<evidence type="ECO:0000313" key="4">
    <source>
        <dbReference type="Proteomes" id="UP000805614"/>
    </source>
</evidence>
<evidence type="ECO:0000256" key="1">
    <source>
        <dbReference type="SAM" id="Phobius"/>
    </source>
</evidence>
<keyword evidence="1" id="KW-0472">Membrane</keyword>
<keyword evidence="4" id="KW-1185">Reference proteome</keyword>
<feature type="transmembrane region" description="Helical" evidence="1">
    <location>
        <begin position="15"/>
        <end position="36"/>
    </location>
</feature>
<evidence type="ECO:0000313" key="3">
    <source>
        <dbReference type="EMBL" id="MBC6469610.1"/>
    </source>
</evidence>